<keyword evidence="1" id="KW-1133">Transmembrane helix</keyword>
<protein>
    <recommendedName>
        <fullName evidence="3">FBD domain-containing protein</fullName>
    </recommendedName>
</protein>
<reference evidence="2" key="1">
    <citation type="submission" date="2018-11" db="EMBL/GenBank/DDBJ databases">
        <authorList>
            <consortium name="Genoscope - CEA"/>
            <person name="William W."/>
        </authorList>
    </citation>
    <scope>NUCLEOTIDE SEQUENCE</scope>
</reference>
<dbReference type="AlphaFoldDB" id="A0A3P6G271"/>
<dbReference type="EMBL" id="LR031878">
    <property type="protein sequence ID" value="VDD51635.1"/>
    <property type="molecule type" value="Genomic_DNA"/>
</dbReference>
<keyword evidence="1" id="KW-0812">Transmembrane</keyword>
<evidence type="ECO:0008006" key="3">
    <source>
        <dbReference type="Google" id="ProtNLM"/>
    </source>
</evidence>
<evidence type="ECO:0000256" key="1">
    <source>
        <dbReference type="SAM" id="Phobius"/>
    </source>
</evidence>
<evidence type="ECO:0000313" key="2">
    <source>
        <dbReference type="EMBL" id="VDD51635.1"/>
    </source>
</evidence>
<name>A0A3P6G271_BRAOL</name>
<accession>A0A3P6G271</accession>
<organism evidence="2">
    <name type="scientific">Brassica oleracea</name>
    <name type="common">Wild cabbage</name>
    <dbReference type="NCBI Taxonomy" id="3712"/>
    <lineage>
        <taxon>Eukaryota</taxon>
        <taxon>Viridiplantae</taxon>
        <taxon>Streptophyta</taxon>
        <taxon>Embryophyta</taxon>
        <taxon>Tracheophyta</taxon>
        <taxon>Spermatophyta</taxon>
        <taxon>Magnoliopsida</taxon>
        <taxon>eudicotyledons</taxon>
        <taxon>Gunneridae</taxon>
        <taxon>Pentapetalae</taxon>
        <taxon>rosids</taxon>
        <taxon>malvids</taxon>
        <taxon>Brassicales</taxon>
        <taxon>Brassicaceae</taxon>
        <taxon>Brassiceae</taxon>
        <taxon>Brassica</taxon>
    </lineage>
</organism>
<proteinExistence type="predicted"/>
<gene>
    <name evidence="2" type="ORF">BOLC1T04024H</name>
</gene>
<sequence>MYTKKSYNFRLSIHIYLSRYLYVSMYVSTEYLLIFKRIQMKPTSQMRCLKLHTTYLIIGEGLGRLPITNIHLKTIEFYQVSFEDGNEVLVLLHLVTHSPNLKELKVSTSPIQLFPLEEESSDLFERDCFYYKPGLKLCG</sequence>
<feature type="transmembrane region" description="Helical" evidence="1">
    <location>
        <begin position="20"/>
        <end position="38"/>
    </location>
</feature>
<keyword evidence="1" id="KW-0472">Membrane</keyword>